<reference evidence="5 6" key="1">
    <citation type="journal article" date="2019" name="Int. J. Syst. Evol. Microbiol.">
        <title>The Global Catalogue of Microorganisms (GCM) 10K type strain sequencing project: providing services to taxonomists for standard genome sequencing and annotation.</title>
        <authorList>
            <consortium name="The Broad Institute Genomics Platform"/>
            <consortium name="The Broad Institute Genome Sequencing Center for Infectious Disease"/>
            <person name="Wu L."/>
            <person name="Ma J."/>
        </authorList>
    </citation>
    <scope>NUCLEOTIDE SEQUENCE [LARGE SCALE GENOMIC DNA]</scope>
    <source>
        <strain evidence="5 6">JCM 14942</strain>
    </source>
</reference>
<accession>A0ABN2AZC0</accession>
<evidence type="ECO:0000256" key="2">
    <source>
        <dbReference type="ARBA" id="ARBA00022801"/>
    </source>
</evidence>
<comment type="caution">
    <text evidence="5">The sequence shown here is derived from an EMBL/GenBank/DDBJ whole genome shotgun (WGS) entry which is preliminary data.</text>
</comment>
<dbReference type="Proteomes" id="UP001500842">
    <property type="component" value="Unassembled WGS sequence"/>
</dbReference>
<keyword evidence="2" id="KW-0378">Hydrolase</keyword>
<feature type="signal peptide" evidence="3">
    <location>
        <begin position="1"/>
        <end position="28"/>
    </location>
</feature>
<evidence type="ECO:0000256" key="1">
    <source>
        <dbReference type="ARBA" id="ARBA00022670"/>
    </source>
</evidence>
<evidence type="ECO:0000256" key="3">
    <source>
        <dbReference type="SAM" id="SignalP"/>
    </source>
</evidence>
<dbReference type="RefSeq" id="WP_141004128.1">
    <property type="nucleotide sequence ID" value="NZ_BAAAOR010000026.1"/>
</dbReference>
<protein>
    <recommendedName>
        <fullName evidence="4">P/Homo B domain-containing protein</fullName>
    </recommendedName>
</protein>
<sequence length="276" mass="28431">MRRLILTTAGVIALGGLTGLSTASPAQAGVRTVTHPPAIPVASLSTSVATVNVANLPGTITDVDVVLNNVFHTFPADLDIFLQAPGSTEVVRLMSDTCGGGGTPLAGAFLTIDDQAGTSMPPAGPCPTGSYRPTNVGTGDTAPVGTTIVDTLSTFNGRDANGTWTLFVTDDAAGDVGQLAGGFTLTITTDDTPGDTTITSKPKKVSKKKKATIAFTADKANVTFECKVDKKVWKACVSPLTVKKLKPGKHRVRVRTVGASGVVESTPAVAKWKVRR</sequence>
<dbReference type="InterPro" id="IPR002884">
    <property type="entry name" value="P_dom"/>
</dbReference>
<dbReference type="PROSITE" id="PS51829">
    <property type="entry name" value="P_HOMO_B"/>
    <property type="match status" value="1"/>
</dbReference>
<keyword evidence="6" id="KW-1185">Reference proteome</keyword>
<proteinExistence type="predicted"/>
<dbReference type="SUPFAM" id="SSF49785">
    <property type="entry name" value="Galactose-binding domain-like"/>
    <property type="match status" value="1"/>
</dbReference>
<dbReference type="EMBL" id="BAAAOR010000026">
    <property type="protein sequence ID" value="GAA1529591.1"/>
    <property type="molecule type" value="Genomic_DNA"/>
</dbReference>
<feature type="domain" description="P/Homo B" evidence="4">
    <location>
        <begin position="24"/>
        <end position="193"/>
    </location>
</feature>
<keyword evidence="3" id="KW-0732">Signal</keyword>
<evidence type="ECO:0000313" key="6">
    <source>
        <dbReference type="Proteomes" id="UP001500842"/>
    </source>
</evidence>
<evidence type="ECO:0000259" key="4">
    <source>
        <dbReference type="PROSITE" id="PS51829"/>
    </source>
</evidence>
<dbReference type="Gene3D" id="2.60.120.260">
    <property type="entry name" value="Galactose-binding domain-like"/>
    <property type="match status" value="1"/>
</dbReference>
<name>A0ABN2AZC0_9ACTN</name>
<feature type="chain" id="PRO_5047276968" description="P/Homo B domain-containing protein" evidence="3">
    <location>
        <begin position="29"/>
        <end position="276"/>
    </location>
</feature>
<organism evidence="5 6">
    <name type="scientific">Nocardioides humi</name>
    <dbReference type="NCBI Taxonomy" id="449461"/>
    <lineage>
        <taxon>Bacteria</taxon>
        <taxon>Bacillati</taxon>
        <taxon>Actinomycetota</taxon>
        <taxon>Actinomycetes</taxon>
        <taxon>Propionibacteriales</taxon>
        <taxon>Nocardioidaceae</taxon>
        <taxon>Nocardioides</taxon>
    </lineage>
</organism>
<dbReference type="InterPro" id="IPR008979">
    <property type="entry name" value="Galactose-bd-like_sf"/>
</dbReference>
<gene>
    <name evidence="5" type="ORF">GCM10009788_36300</name>
</gene>
<evidence type="ECO:0000313" key="5">
    <source>
        <dbReference type="EMBL" id="GAA1529591.1"/>
    </source>
</evidence>
<keyword evidence="1" id="KW-0645">Protease</keyword>